<sequence>MLRSFIVFFSLCIQPAVNASPIDITAPKLLGLTISPNTVNVSSGNQMVDVSLEFTEDLSGLQLMSMSVFDPSGTYVNSTYTNFIEGGSPYLVTGDQLGGILDLEFAIPQYAESGDYTYSILLRDNNNNDNWIDYSELVSMGFGNQLSVISDNQDLTSPKLLGFTISPNTVNVSSGNQTVDFSLEFTEDLSGLQLMSMSVFDPSGTYVNSAYTNFIDGWSPYLVTGDQLGGILDLEFVIPQYAESGDYTYNILLRDNNNNDNWIDYSELVSMGFGNMLKIRSATSVSEPPAHYLILLPLLLLLITKILRKGAYD</sequence>
<dbReference type="RefSeq" id="WP_189481551.1">
    <property type="nucleotide sequence ID" value="NZ_BMYR01000004.1"/>
</dbReference>
<protein>
    <recommendedName>
        <fullName evidence="4">Cohesin domain-containing protein</fullName>
    </recommendedName>
</protein>
<evidence type="ECO:0000256" key="1">
    <source>
        <dbReference type="SAM" id="SignalP"/>
    </source>
</evidence>
<evidence type="ECO:0000313" key="2">
    <source>
        <dbReference type="EMBL" id="GGW57655.1"/>
    </source>
</evidence>
<name>A0ABQ2WLB9_9ALTE</name>
<comment type="caution">
    <text evidence="2">The sequence shown here is derived from an EMBL/GenBank/DDBJ whole genome shotgun (WGS) entry which is preliminary data.</text>
</comment>
<dbReference type="Proteomes" id="UP000634667">
    <property type="component" value="Unassembled WGS sequence"/>
</dbReference>
<dbReference type="EMBL" id="BMYR01000004">
    <property type="protein sequence ID" value="GGW57655.1"/>
    <property type="molecule type" value="Genomic_DNA"/>
</dbReference>
<organism evidence="2 3">
    <name type="scientific">Alishewanella tabrizica</name>
    <dbReference type="NCBI Taxonomy" id="671278"/>
    <lineage>
        <taxon>Bacteria</taxon>
        <taxon>Pseudomonadati</taxon>
        <taxon>Pseudomonadota</taxon>
        <taxon>Gammaproteobacteria</taxon>
        <taxon>Alteromonadales</taxon>
        <taxon>Alteromonadaceae</taxon>
        <taxon>Alishewanella</taxon>
    </lineage>
</organism>
<evidence type="ECO:0000313" key="3">
    <source>
        <dbReference type="Proteomes" id="UP000634667"/>
    </source>
</evidence>
<feature type="chain" id="PRO_5046613054" description="Cohesin domain-containing protein" evidence="1">
    <location>
        <begin position="20"/>
        <end position="313"/>
    </location>
</feature>
<proteinExistence type="predicted"/>
<keyword evidence="3" id="KW-1185">Reference proteome</keyword>
<reference evidence="3" key="1">
    <citation type="journal article" date="2019" name="Int. J. Syst. Evol. Microbiol.">
        <title>The Global Catalogue of Microorganisms (GCM) 10K type strain sequencing project: providing services to taxonomists for standard genome sequencing and annotation.</title>
        <authorList>
            <consortium name="The Broad Institute Genomics Platform"/>
            <consortium name="The Broad Institute Genome Sequencing Center for Infectious Disease"/>
            <person name="Wu L."/>
            <person name="Ma J."/>
        </authorList>
    </citation>
    <scope>NUCLEOTIDE SEQUENCE [LARGE SCALE GENOMIC DNA]</scope>
    <source>
        <strain evidence="3">KCTC 23723</strain>
    </source>
</reference>
<evidence type="ECO:0008006" key="4">
    <source>
        <dbReference type="Google" id="ProtNLM"/>
    </source>
</evidence>
<feature type="signal peptide" evidence="1">
    <location>
        <begin position="1"/>
        <end position="19"/>
    </location>
</feature>
<keyword evidence="1" id="KW-0732">Signal</keyword>
<gene>
    <name evidence="2" type="ORF">GCM10008111_12180</name>
</gene>
<accession>A0ABQ2WLB9</accession>